<keyword evidence="4" id="KW-1185">Reference proteome</keyword>
<evidence type="ECO:0000313" key="4">
    <source>
        <dbReference type="Proteomes" id="UP001228905"/>
    </source>
</evidence>
<gene>
    <name evidence="3" type="ORF">QO010_004587</name>
</gene>
<protein>
    <submittedName>
        <fullName evidence="3">Uncharacterized protein</fullName>
    </submittedName>
</protein>
<evidence type="ECO:0000313" key="3">
    <source>
        <dbReference type="EMBL" id="MDQ0466791.1"/>
    </source>
</evidence>
<evidence type="ECO:0000256" key="2">
    <source>
        <dbReference type="SAM" id="Phobius"/>
    </source>
</evidence>
<proteinExistence type="predicted"/>
<name>A0ABU0IXP8_9CAUL</name>
<reference evidence="3 4" key="1">
    <citation type="submission" date="2023-07" db="EMBL/GenBank/DDBJ databases">
        <title>Genomic Encyclopedia of Type Strains, Phase IV (KMG-IV): sequencing the most valuable type-strain genomes for metagenomic binning, comparative biology and taxonomic classification.</title>
        <authorList>
            <person name="Goeker M."/>
        </authorList>
    </citation>
    <scope>NUCLEOTIDE SEQUENCE [LARGE SCALE GENOMIC DNA]</scope>
    <source>
        <strain evidence="3 4">DSM 18695</strain>
    </source>
</reference>
<comment type="caution">
    <text evidence="3">The sequence shown here is derived from an EMBL/GenBank/DDBJ whole genome shotgun (WGS) entry which is preliminary data.</text>
</comment>
<sequence length="76" mass="7939">MPGWLQILIALGAFLVLAPLVAWIGLQFGGKRAKGALAMAALLGFGMVFDPPSKHVIEAQRGDPEEDEAAGDPPEA</sequence>
<dbReference type="RefSeq" id="WP_307352945.1">
    <property type="nucleotide sequence ID" value="NZ_JAUSVS010000015.1"/>
</dbReference>
<organism evidence="3 4">
    <name type="scientific">Caulobacter ginsengisoli</name>
    <dbReference type="NCBI Taxonomy" id="400775"/>
    <lineage>
        <taxon>Bacteria</taxon>
        <taxon>Pseudomonadati</taxon>
        <taxon>Pseudomonadota</taxon>
        <taxon>Alphaproteobacteria</taxon>
        <taxon>Caulobacterales</taxon>
        <taxon>Caulobacteraceae</taxon>
        <taxon>Caulobacter</taxon>
    </lineage>
</organism>
<dbReference type="Proteomes" id="UP001228905">
    <property type="component" value="Unassembled WGS sequence"/>
</dbReference>
<feature type="compositionally biased region" description="Acidic residues" evidence="1">
    <location>
        <begin position="64"/>
        <end position="76"/>
    </location>
</feature>
<keyword evidence="2" id="KW-0812">Transmembrane</keyword>
<dbReference type="EMBL" id="JAUSVS010000015">
    <property type="protein sequence ID" value="MDQ0466791.1"/>
    <property type="molecule type" value="Genomic_DNA"/>
</dbReference>
<keyword evidence="2" id="KW-0472">Membrane</keyword>
<accession>A0ABU0IXP8</accession>
<feature type="transmembrane region" description="Helical" evidence="2">
    <location>
        <begin position="6"/>
        <end position="26"/>
    </location>
</feature>
<evidence type="ECO:0000256" key="1">
    <source>
        <dbReference type="SAM" id="MobiDB-lite"/>
    </source>
</evidence>
<feature type="region of interest" description="Disordered" evidence="1">
    <location>
        <begin position="56"/>
        <end position="76"/>
    </location>
</feature>
<keyword evidence="2" id="KW-1133">Transmembrane helix</keyword>